<evidence type="ECO:0000313" key="2">
    <source>
        <dbReference type="Proteomes" id="UP000805704"/>
    </source>
</evidence>
<keyword evidence="2" id="KW-1185">Reference proteome</keyword>
<sequence length="152" mass="16768">MSQFSSASSRYEPAHINMSLLCQLSLSPSDFELSLLSQLFLCSCRQADYTDSLLFGLSHPTNPSSQRRRHVHPSLSSQCALTAPRVKAEMLDNDFLLASHSQSSHSASDRAGRAPVRSRCESAEQRLSYELPAEIGAYSSHTYGSSVVRERS</sequence>
<proteinExistence type="predicted"/>
<organism evidence="1 2">
    <name type="scientific">Nibea albiflora</name>
    <name type="common">Yellow drum</name>
    <name type="synonym">Corvina albiflora</name>
    <dbReference type="NCBI Taxonomy" id="240163"/>
    <lineage>
        <taxon>Eukaryota</taxon>
        <taxon>Metazoa</taxon>
        <taxon>Chordata</taxon>
        <taxon>Craniata</taxon>
        <taxon>Vertebrata</taxon>
        <taxon>Euteleostomi</taxon>
        <taxon>Actinopterygii</taxon>
        <taxon>Neopterygii</taxon>
        <taxon>Teleostei</taxon>
        <taxon>Neoteleostei</taxon>
        <taxon>Acanthomorphata</taxon>
        <taxon>Eupercaria</taxon>
        <taxon>Sciaenidae</taxon>
        <taxon>Nibea</taxon>
    </lineage>
</organism>
<name>A0ACB7F4U2_NIBAL</name>
<dbReference type="EMBL" id="CM024807">
    <property type="protein sequence ID" value="KAG8008061.1"/>
    <property type="molecule type" value="Genomic_DNA"/>
</dbReference>
<comment type="caution">
    <text evidence="1">The sequence shown here is derived from an EMBL/GenBank/DDBJ whole genome shotgun (WGS) entry which is preliminary data.</text>
</comment>
<protein>
    <submittedName>
        <fullName evidence="1">Uncharacterized protein</fullName>
    </submittedName>
</protein>
<evidence type="ECO:0000313" key="1">
    <source>
        <dbReference type="EMBL" id="KAG8008061.1"/>
    </source>
</evidence>
<accession>A0ACB7F4U2</accession>
<reference evidence="1" key="1">
    <citation type="submission" date="2020-04" db="EMBL/GenBank/DDBJ databases">
        <title>A chromosome-scale assembly and high-density genetic map of the yellow drum (Nibea albiflora) genome.</title>
        <authorList>
            <person name="Xu D."/>
            <person name="Zhang W."/>
            <person name="Chen R."/>
            <person name="Tan P."/>
            <person name="Wang L."/>
            <person name="Song H."/>
            <person name="Tian L."/>
            <person name="Zhu Q."/>
            <person name="Wang B."/>
        </authorList>
    </citation>
    <scope>NUCLEOTIDE SEQUENCE</scope>
    <source>
        <strain evidence="1">ZJHYS-2018</strain>
    </source>
</reference>
<dbReference type="Proteomes" id="UP000805704">
    <property type="component" value="Chromosome 19"/>
</dbReference>
<gene>
    <name evidence="1" type="ORF">GBF38_003809</name>
</gene>